<reference evidence="9" key="1">
    <citation type="submission" date="2017-08" db="EMBL/GenBank/DDBJ databases">
        <authorList>
            <person name="Cuomo C."/>
            <person name="Billmyre B."/>
            <person name="Heitman J."/>
        </authorList>
    </citation>
    <scope>NUCLEOTIDE SEQUENCE</scope>
    <source>
        <strain evidence="9">CBS 12478</strain>
    </source>
</reference>
<feature type="domain" description="ERV/ALR sulfhydryl oxidase" evidence="8">
    <location>
        <begin position="157"/>
        <end position="257"/>
    </location>
</feature>
<feature type="compositionally biased region" description="Polar residues" evidence="7">
    <location>
        <begin position="332"/>
        <end position="342"/>
    </location>
</feature>
<dbReference type="GO" id="GO:0050660">
    <property type="term" value="F:flavin adenine dinucleotide binding"/>
    <property type="evidence" value="ECO:0007669"/>
    <property type="project" value="TreeGrafter"/>
</dbReference>
<keyword evidence="6" id="KW-0472">Membrane</keyword>
<comment type="catalytic activity">
    <reaction evidence="6">
        <text>2 R'C(R)SH + O2 = R'C(R)S-S(R)CR' + H2O2</text>
        <dbReference type="Rhea" id="RHEA:17357"/>
        <dbReference type="ChEBI" id="CHEBI:15379"/>
        <dbReference type="ChEBI" id="CHEBI:16240"/>
        <dbReference type="ChEBI" id="CHEBI:16520"/>
        <dbReference type="ChEBI" id="CHEBI:17412"/>
        <dbReference type="EC" id="1.8.3.2"/>
    </reaction>
</comment>
<feature type="compositionally biased region" description="Basic and acidic residues" evidence="7">
    <location>
        <begin position="320"/>
        <end position="329"/>
    </location>
</feature>
<keyword evidence="5" id="KW-1015">Disulfide bond</keyword>
<dbReference type="InterPro" id="IPR039799">
    <property type="entry name" value="ALR/ERV"/>
</dbReference>
<comment type="cofactor">
    <cofactor evidence="1 6">
        <name>FAD</name>
        <dbReference type="ChEBI" id="CHEBI:57692"/>
    </cofactor>
</comment>
<keyword evidence="3 6" id="KW-0274">FAD</keyword>
<evidence type="ECO:0000256" key="1">
    <source>
        <dbReference type="ARBA" id="ARBA00001974"/>
    </source>
</evidence>
<feature type="region of interest" description="Disordered" evidence="7">
    <location>
        <begin position="292"/>
        <end position="342"/>
    </location>
</feature>
<dbReference type="PANTHER" id="PTHR12645:SF1">
    <property type="entry name" value="FAD-LINKED SULFHYDRYL OXIDASE ERV2"/>
    <property type="match status" value="1"/>
</dbReference>
<dbReference type="AlphaFoldDB" id="A0AAJ8LIV3"/>
<evidence type="ECO:0000256" key="6">
    <source>
        <dbReference type="RuleBase" id="RU371123"/>
    </source>
</evidence>
<reference evidence="9" key="2">
    <citation type="submission" date="2024-01" db="EMBL/GenBank/DDBJ databases">
        <title>Comparative genomics of Cryptococcus and Kwoniella reveals pathogenesis evolution and contrasting modes of karyotype evolution via chromosome fusion or intercentromeric recombination.</title>
        <authorList>
            <person name="Coelho M.A."/>
            <person name="David-Palma M."/>
            <person name="Shea T."/>
            <person name="Bowers K."/>
            <person name="McGinley-Smith S."/>
            <person name="Mohammad A.W."/>
            <person name="Gnirke A."/>
            <person name="Yurkov A.M."/>
            <person name="Nowrousian M."/>
            <person name="Sun S."/>
            <person name="Cuomo C.A."/>
            <person name="Heitman J."/>
        </authorList>
    </citation>
    <scope>NUCLEOTIDE SEQUENCE</scope>
    <source>
        <strain evidence="9">CBS 12478</strain>
    </source>
</reference>
<feature type="transmembrane region" description="Helical" evidence="6">
    <location>
        <begin position="52"/>
        <end position="72"/>
    </location>
</feature>
<dbReference type="KEGG" id="ksn:43590814"/>
<dbReference type="GO" id="GO:0016971">
    <property type="term" value="F:flavin-dependent sulfhydryl oxidase activity"/>
    <property type="evidence" value="ECO:0007669"/>
    <property type="project" value="InterPro"/>
</dbReference>
<gene>
    <name evidence="9" type="ORF">CI109_104588</name>
</gene>
<evidence type="ECO:0000313" key="10">
    <source>
        <dbReference type="Proteomes" id="UP000322225"/>
    </source>
</evidence>
<dbReference type="Pfam" id="PF04777">
    <property type="entry name" value="Evr1_Alr"/>
    <property type="match status" value="1"/>
</dbReference>
<keyword evidence="6" id="KW-1133">Transmembrane helix</keyword>
<accession>A0AAJ8LIV3</accession>
<evidence type="ECO:0000313" key="9">
    <source>
        <dbReference type="EMBL" id="WWD20113.1"/>
    </source>
</evidence>
<keyword evidence="10" id="KW-1185">Reference proteome</keyword>
<dbReference type="InterPro" id="IPR017905">
    <property type="entry name" value="ERV/ALR_sulphydryl_oxidase"/>
</dbReference>
<evidence type="ECO:0000256" key="4">
    <source>
        <dbReference type="ARBA" id="ARBA00023002"/>
    </source>
</evidence>
<dbReference type="GO" id="GO:0005739">
    <property type="term" value="C:mitochondrion"/>
    <property type="evidence" value="ECO:0007669"/>
    <property type="project" value="TreeGrafter"/>
</dbReference>
<dbReference type="EC" id="1.8.3.2" evidence="6"/>
<protein>
    <recommendedName>
        <fullName evidence="6">Sulfhydryl oxidase</fullName>
        <ecNumber evidence="6">1.8.3.2</ecNumber>
    </recommendedName>
</protein>
<evidence type="ECO:0000256" key="5">
    <source>
        <dbReference type="ARBA" id="ARBA00023157"/>
    </source>
</evidence>
<dbReference type="PANTHER" id="PTHR12645">
    <property type="entry name" value="ALR/ERV"/>
    <property type="match status" value="1"/>
</dbReference>
<organism evidence="9 10">
    <name type="scientific">Kwoniella shandongensis</name>
    <dbReference type="NCBI Taxonomy" id="1734106"/>
    <lineage>
        <taxon>Eukaryota</taxon>
        <taxon>Fungi</taxon>
        <taxon>Dikarya</taxon>
        <taxon>Basidiomycota</taxon>
        <taxon>Agaricomycotina</taxon>
        <taxon>Tremellomycetes</taxon>
        <taxon>Tremellales</taxon>
        <taxon>Cryptococcaceae</taxon>
        <taxon>Kwoniella</taxon>
    </lineage>
</organism>
<keyword evidence="4 6" id="KW-0560">Oxidoreductase</keyword>
<keyword evidence="2 6" id="KW-0285">Flavoprotein</keyword>
<dbReference type="GeneID" id="43590814"/>
<evidence type="ECO:0000256" key="2">
    <source>
        <dbReference type="ARBA" id="ARBA00022630"/>
    </source>
</evidence>
<dbReference type="EMBL" id="CP144058">
    <property type="protein sequence ID" value="WWD20113.1"/>
    <property type="molecule type" value="Genomic_DNA"/>
</dbReference>
<dbReference type="InterPro" id="IPR036774">
    <property type="entry name" value="ERV/ALR_sulphydryl_oxid_sf"/>
</dbReference>
<evidence type="ECO:0000256" key="7">
    <source>
        <dbReference type="SAM" id="MobiDB-lite"/>
    </source>
</evidence>
<dbReference type="Gene3D" id="1.20.120.310">
    <property type="entry name" value="ERV/ALR sulfhydryl oxidase domain"/>
    <property type="match status" value="1"/>
</dbReference>
<dbReference type="SUPFAM" id="SSF69000">
    <property type="entry name" value="FAD-dependent thiol oxidase"/>
    <property type="match status" value="1"/>
</dbReference>
<keyword evidence="6" id="KW-0812">Transmembrane</keyword>
<dbReference type="RefSeq" id="XP_031859017.2">
    <property type="nucleotide sequence ID" value="XM_032006654.2"/>
</dbReference>
<evidence type="ECO:0000256" key="3">
    <source>
        <dbReference type="ARBA" id="ARBA00022827"/>
    </source>
</evidence>
<sequence length="342" mass="38314">MQLVSSFDPQLPFVLRLFPPLPHQYQPRSDFLELPFPLSLRNPTMLGHLPRFVRLTLILTVVIIVPTLYFLYPTPEHVPGPGDVQAGGIDSDHWRTPVKPNIGGVGEIYENEKVREWDDEEIDLDTGTAAKSKVEQPWSGVSDEVIGGGVIMPKLGNATAKAELGRAAWRVLHLMTLRFPDEPTEDDRQALKSYFHLFSRLYPCGECAAEFQKLLKEFPPQTSSRKSASLWLCHVHNQVNARLGKPEFDCLTLDSTYDCGCGDETGSATSIGQEAVETGTSKEVVMSVEEEQELTSGHDVPEEVPEIKEQGELEDQLEWNGRREDHQEDYLESTTGDDGQVR</sequence>
<name>A0AAJ8LIV3_9TREE</name>
<dbReference type="PROSITE" id="PS51324">
    <property type="entry name" value="ERV_ALR"/>
    <property type="match status" value="1"/>
</dbReference>
<dbReference type="Proteomes" id="UP000322225">
    <property type="component" value="Chromosome 8"/>
</dbReference>
<feature type="compositionally biased region" description="Basic and acidic residues" evidence="7">
    <location>
        <begin position="299"/>
        <end position="311"/>
    </location>
</feature>
<proteinExistence type="predicted"/>
<dbReference type="FunFam" id="1.20.120.310:FF:000002">
    <property type="entry name" value="Sulfhydryl oxidase"/>
    <property type="match status" value="1"/>
</dbReference>
<evidence type="ECO:0000259" key="8">
    <source>
        <dbReference type="PROSITE" id="PS51324"/>
    </source>
</evidence>